<protein>
    <submittedName>
        <fullName evidence="1">Uncharacterized protein</fullName>
    </submittedName>
</protein>
<evidence type="ECO:0000313" key="2">
    <source>
        <dbReference type="Proteomes" id="UP000017981"/>
    </source>
</evidence>
<reference evidence="1 2" key="2">
    <citation type="submission" date="2013-09" db="EMBL/GenBank/DDBJ databases">
        <title>Whole genome comparison of six Crocosphaera watsonii strains with differing phenotypes.</title>
        <authorList>
            <person name="Bench S.R."/>
            <person name="Heller P."/>
            <person name="Frank I."/>
            <person name="Arciniega M."/>
            <person name="Shilova I.N."/>
            <person name="Zehr J.P."/>
        </authorList>
    </citation>
    <scope>NUCLEOTIDE SEQUENCE [LARGE SCALE GENOMIC DNA]</scope>
    <source>
        <strain evidence="1 2">WH 0005</strain>
    </source>
</reference>
<dbReference type="EMBL" id="CAQL01000882">
    <property type="protein sequence ID" value="CCQ57738.1"/>
    <property type="molecule type" value="Genomic_DNA"/>
</dbReference>
<proteinExistence type="predicted"/>
<reference evidence="1 2" key="1">
    <citation type="submission" date="2013-01" db="EMBL/GenBank/DDBJ databases">
        <authorList>
            <person name="Bench S."/>
        </authorList>
    </citation>
    <scope>NUCLEOTIDE SEQUENCE [LARGE SCALE GENOMIC DNA]</scope>
    <source>
        <strain evidence="1 2">WH 0005</strain>
    </source>
</reference>
<organism evidence="1 2">
    <name type="scientific">Crocosphaera watsonii WH 0005</name>
    <dbReference type="NCBI Taxonomy" id="423472"/>
    <lineage>
        <taxon>Bacteria</taxon>
        <taxon>Bacillati</taxon>
        <taxon>Cyanobacteriota</taxon>
        <taxon>Cyanophyceae</taxon>
        <taxon>Oscillatoriophycideae</taxon>
        <taxon>Chroococcales</taxon>
        <taxon>Aphanothecaceae</taxon>
        <taxon>Crocosphaera</taxon>
    </lineage>
</organism>
<name>T2IXK7_CROWT</name>
<accession>T2IXK7</accession>
<dbReference type="Proteomes" id="UP000017981">
    <property type="component" value="Unassembled WGS sequence"/>
</dbReference>
<gene>
    <name evidence="1" type="ORF">CWATWH0005_1398</name>
</gene>
<sequence length="55" mass="5772">METCSGVSGGSKNSPVAPLMPLKNNCSVLIVVEVGVVEELFLEDKKMPKAADHTA</sequence>
<comment type="caution">
    <text evidence="1">The sequence shown here is derived from an EMBL/GenBank/DDBJ whole genome shotgun (WGS) entry which is preliminary data.</text>
</comment>
<dbReference type="AlphaFoldDB" id="T2IXK7"/>
<evidence type="ECO:0000313" key="1">
    <source>
        <dbReference type="EMBL" id="CCQ57738.1"/>
    </source>
</evidence>